<feature type="domain" description="Beta-lactamase-related" evidence="1">
    <location>
        <begin position="55"/>
        <end position="373"/>
    </location>
</feature>
<dbReference type="InterPro" id="IPR012338">
    <property type="entry name" value="Beta-lactam/transpept-like"/>
</dbReference>
<reference evidence="2 3" key="1">
    <citation type="submission" date="2019-02" db="EMBL/GenBank/DDBJ databases">
        <title>Deep-cultivation of Planctomycetes and their phenomic and genomic characterization uncovers novel biology.</title>
        <authorList>
            <person name="Wiegand S."/>
            <person name="Jogler M."/>
            <person name="Boedeker C."/>
            <person name="Pinto D."/>
            <person name="Vollmers J."/>
            <person name="Rivas-Marin E."/>
            <person name="Kohn T."/>
            <person name="Peeters S.H."/>
            <person name="Heuer A."/>
            <person name="Rast P."/>
            <person name="Oberbeckmann S."/>
            <person name="Bunk B."/>
            <person name="Jeske O."/>
            <person name="Meyerdierks A."/>
            <person name="Storesund J.E."/>
            <person name="Kallscheuer N."/>
            <person name="Luecker S."/>
            <person name="Lage O.M."/>
            <person name="Pohl T."/>
            <person name="Merkel B.J."/>
            <person name="Hornburger P."/>
            <person name="Mueller R.-W."/>
            <person name="Bruemmer F."/>
            <person name="Labrenz M."/>
            <person name="Spormann A.M."/>
            <person name="Op Den Camp H."/>
            <person name="Overmann J."/>
            <person name="Amann R."/>
            <person name="Jetten M.S.M."/>
            <person name="Mascher T."/>
            <person name="Medema M.H."/>
            <person name="Devos D.P."/>
            <person name="Kaster A.-K."/>
            <person name="Ovreas L."/>
            <person name="Rohde M."/>
            <person name="Galperin M.Y."/>
            <person name="Jogler C."/>
        </authorList>
    </citation>
    <scope>NUCLEOTIDE SEQUENCE [LARGE SCALE GENOMIC DNA]</scope>
    <source>
        <strain evidence="2 3">KOR42</strain>
    </source>
</reference>
<dbReference type="InterPro" id="IPR006311">
    <property type="entry name" value="TAT_signal"/>
</dbReference>
<evidence type="ECO:0000313" key="3">
    <source>
        <dbReference type="Proteomes" id="UP000317243"/>
    </source>
</evidence>
<proteinExistence type="predicted"/>
<evidence type="ECO:0000313" key="2">
    <source>
        <dbReference type="EMBL" id="TWT57499.1"/>
    </source>
</evidence>
<dbReference type="EMBL" id="SIHI01000001">
    <property type="protein sequence ID" value="TWT57499.1"/>
    <property type="molecule type" value="Genomic_DNA"/>
</dbReference>
<keyword evidence="3" id="KW-1185">Reference proteome</keyword>
<dbReference type="Proteomes" id="UP000317243">
    <property type="component" value="Unassembled WGS sequence"/>
</dbReference>
<dbReference type="PANTHER" id="PTHR46825:SF7">
    <property type="entry name" value="D-ALANYL-D-ALANINE CARBOXYPEPTIDASE"/>
    <property type="match status" value="1"/>
</dbReference>
<accession>A0A5C5X4I7</accession>
<gene>
    <name evidence="2" type="primary">pbpE_2</name>
    <name evidence="2" type="ORF">KOR42_08600</name>
</gene>
<dbReference type="Gene3D" id="3.40.710.10">
    <property type="entry name" value="DD-peptidase/beta-lactamase superfamily"/>
    <property type="match status" value="1"/>
</dbReference>
<name>A0A5C5X4I7_9PLAN</name>
<dbReference type="Pfam" id="PF00144">
    <property type="entry name" value="Beta-lactamase"/>
    <property type="match status" value="1"/>
</dbReference>
<dbReference type="InterPro" id="IPR001466">
    <property type="entry name" value="Beta-lactam-related"/>
</dbReference>
<dbReference type="PANTHER" id="PTHR46825">
    <property type="entry name" value="D-ALANYL-D-ALANINE-CARBOXYPEPTIDASE/ENDOPEPTIDASE AMPH"/>
    <property type="match status" value="1"/>
</dbReference>
<sequence length="400" mass="44694">MKILFQLNRRSFLQAAASSSILLGSRTGWSAQAAETPSYIHGVSPTEAAKIKDHAVKFMLKYNVPGLSLAMAYRGKLKLVMCVGYADHETGVTPEHRFRVASVSKPLTSILVMKLMEMNYWHLDQKVFGSGILGYKDEIATLGATNQRRLQAITLRHLLEHSCGGWGNQSRDPMFSGEALDLDHDGLIRWVLKNRPLDHDPGQNYSYSNFGYCLLGRCIEKRFKMTYENAFKAYVLQPHGMKNLGFEIGGNSVADKRVNEVTYYGQDEDAYHKIMNVTRMDAHGGWIATPTDLVRLVTHVDGFPNPSDLLNSSTLRTMTTPSPVNPNYAKGWSVNKQNNWWHMGSFNGGASVLARINDQHVWAATVNTRSKDPNFGSDLDGLPWKIKGSIRAWGGHDLFG</sequence>
<dbReference type="InterPro" id="IPR050491">
    <property type="entry name" value="AmpC-like"/>
</dbReference>
<evidence type="ECO:0000259" key="1">
    <source>
        <dbReference type="Pfam" id="PF00144"/>
    </source>
</evidence>
<organism evidence="2 3">
    <name type="scientific">Thalassoglobus neptunius</name>
    <dbReference type="NCBI Taxonomy" id="1938619"/>
    <lineage>
        <taxon>Bacteria</taxon>
        <taxon>Pseudomonadati</taxon>
        <taxon>Planctomycetota</taxon>
        <taxon>Planctomycetia</taxon>
        <taxon>Planctomycetales</taxon>
        <taxon>Planctomycetaceae</taxon>
        <taxon>Thalassoglobus</taxon>
    </lineage>
</organism>
<dbReference type="PROSITE" id="PS51318">
    <property type="entry name" value="TAT"/>
    <property type="match status" value="1"/>
</dbReference>
<dbReference type="AlphaFoldDB" id="A0A5C5X4I7"/>
<protein>
    <submittedName>
        <fullName evidence="2">Penicillin-binding protein 4</fullName>
    </submittedName>
</protein>
<comment type="caution">
    <text evidence="2">The sequence shown here is derived from an EMBL/GenBank/DDBJ whole genome shotgun (WGS) entry which is preliminary data.</text>
</comment>
<dbReference type="SUPFAM" id="SSF56601">
    <property type="entry name" value="beta-lactamase/transpeptidase-like"/>
    <property type="match status" value="1"/>
</dbReference>